<dbReference type="PANTHER" id="PTHR47651:SF17">
    <property type="entry name" value="DEACETYLASE SIRTUIN-TYPE DOMAIN-CONTAINING PROTEIN"/>
    <property type="match status" value="1"/>
</dbReference>
<proteinExistence type="inferred from homology"/>
<keyword evidence="4" id="KW-0862">Zinc</keyword>
<evidence type="ECO:0000259" key="6">
    <source>
        <dbReference type="PROSITE" id="PS50305"/>
    </source>
</evidence>
<feature type="binding site" evidence="4">
    <location>
        <position position="264"/>
    </location>
    <ligand>
        <name>Zn(2+)</name>
        <dbReference type="ChEBI" id="CHEBI:29105"/>
    </ligand>
</feature>
<dbReference type="InterPro" id="IPR026590">
    <property type="entry name" value="Ssirtuin_cat_dom"/>
</dbReference>
<dbReference type="GO" id="GO:0070403">
    <property type="term" value="F:NAD+ binding"/>
    <property type="evidence" value="ECO:0007669"/>
    <property type="project" value="InterPro"/>
</dbReference>
<comment type="caution">
    <text evidence="7">The sequence shown here is derived from an EMBL/GenBank/DDBJ whole genome shotgun (WGS) entry which is preliminary data.</text>
</comment>
<dbReference type="Proteomes" id="UP000785200">
    <property type="component" value="Unassembled WGS sequence"/>
</dbReference>
<feature type="compositionally biased region" description="Basic residues" evidence="5">
    <location>
        <begin position="463"/>
        <end position="472"/>
    </location>
</feature>
<evidence type="ECO:0000256" key="2">
    <source>
        <dbReference type="ARBA" id="ARBA00022679"/>
    </source>
</evidence>
<dbReference type="SUPFAM" id="SSF52467">
    <property type="entry name" value="DHS-like NAD/FAD-binding domain"/>
    <property type="match status" value="1"/>
</dbReference>
<feature type="binding site" evidence="4">
    <location>
        <position position="242"/>
    </location>
    <ligand>
        <name>Zn(2+)</name>
        <dbReference type="ChEBI" id="CHEBI:29105"/>
    </ligand>
</feature>
<dbReference type="OrthoDB" id="2919105at2759"/>
<gene>
    <name evidence="7" type="ORF">D0Z07_3844</name>
</gene>
<feature type="domain" description="Deacetylase sirtuin-type" evidence="6">
    <location>
        <begin position="87"/>
        <end position="392"/>
    </location>
</feature>
<evidence type="ECO:0000313" key="7">
    <source>
        <dbReference type="EMBL" id="KAG0649794.1"/>
    </source>
</evidence>
<feature type="binding site" evidence="4">
    <location>
        <position position="261"/>
    </location>
    <ligand>
        <name>Zn(2+)</name>
        <dbReference type="ChEBI" id="CHEBI:29105"/>
    </ligand>
</feature>
<dbReference type="InterPro" id="IPR026591">
    <property type="entry name" value="Sirtuin_cat_small_dom_sf"/>
</dbReference>
<dbReference type="GO" id="GO:0016740">
    <property type="term" value="F:transferase activity"/>
    <property type="evidence" value="ECO:0007669"/>
    <property type="project" value="UniProtKB-KW"/>
</dbReference>
<feature type="compositionally biased region" description="Low complexity" evidence="5">
    <location>
        <begin position="1"/>
        <end position="23"/>
    </location>
</feature>
<evidence type="ECO:0000313" key="8">
    <source>
        <dbReference type="Proteomes" id="UP000785200"/>
    </source>
</evidence>
<dbReference type="GO" id="GO:0046872">
    <property type="term" value="F:metal ion binding"/>
    <property type="evidence" value="ECO:0007669"/>
    <property type="project" value="UniProtKB-KW"/>
</dbReference>
<name>A0A9P6VL86_9HELO</name>
<keyword evidence="8" id="KW-1185">Reference proteome</keyword>
<dbReference type="EMBL" id="VNKQ01000007">
    <property type="protein sequence ID" value="KAG0649794.1"/>
    <property type="molecule type" value="Genomic_DNA"/>
</dbReference>
<feature type="region of interest" description="Disordered" evidence="5">
    <location>
        <begin position="1"/>
        <end position="67"/>
    </location>
</feature>
<accession>A0A9P6VL86</accession>
<dbReference type="InterPro" id="IPR003000">
    <property type="entry name" value="Sirtuin"/>
</dbReference>
<evidence type="ECO:0000256" key="3">
    <source>
        <dbReference type="ARBA" id="ARBA00023027"/>
    </source>
</evidence>
<dbReference type="Gene3D" id="3.30.1600.10">
    <property type="entry name" value="SIR2/SIRT2 'Small Domain"/>
    <property type="match status" value="1"/>
</dbReference>
<dbReference type="Pfam" id="PF02146">
    <property type="entry name" value="SIR2"/>
    <property type="match status" value="1"/>
</dbReference>
<evidence type="ECO:0000256" key="5">
    <source>
        <dbReference type="SAM" id="MobiDB-lite"/>
    </source>
</evidence>
<evidence type="ECO:0000256" key="1">
    <source>
        <dbReference type="ARBA" id="ARBA00006924"/>
    </source>
</evidence>
<feature type="region of interest" description="Disordered" evidence="5">
    <location>
        <begin position="454"/>
        <end position="476"/>
    </location>
</feature>
<dbReference type="PANTHER" id="PTHR47651">
    <property type="entry name" value="NAD-DEPENDENT HISTONE DEACETYLASE HST4"/>
    <property type="match status" value="1"/>
</dbReference>
<keyword evidence="4" id="KW-0479">Metal-binding</keyword>
<reference evidence="7" key="1">
    <citation type="submission" date="2019-07" db="EMBL/GenBank/DDBJ databases">
        <title>Hyphodiscus hymeniophilus genome sequencing and assembly.</title>
        <authorList>
            <person name="Kramer G."/>
            <person name="Nodwell J."/>
        </authorList>
    </citation>
    <scope>NUCLEOTIDE SEQUENCE</scope>
    <source>
        <strain evidence="7">ATCC 34498</strain>
    </source>
</reference>
<feature type="active site" description="Proton acceptor" evidence="4">
    <location>
        <position position="231"/>
    </location>
</feature>
<keyword evidence="2" id="KW-0808">Transferase</keyword>
<comment type="similarity">
    <text evidence="1">Belongs to the sirtuin family. Class I subfamily.</text>
</comment>
<keyword evidence="3" id="KW-0520">NAD</keyword>
<dbReference type="PROSITE" id="PS50305">
    <property type="entry name" value="SIRTUIN"/>
    <property type="match status" value="1"/>
</dbReference>
<organism evidence="7 8">
    <name type="scientific">Hyphodiscus hymeniophilus</name>
    <dbReference type="NCBI Taxonomy" id="353542"/>
    <lineage>
        <taxon>Eukaryota</taxon>
        <taxon>Fungi</taxon>
        <taxon>Dikarya</taxon>
        <taxon>Ascomycota</taxon>
        <taxon>Pezizomycotina</taxon>
        <taxon>Leotiomycetes</taxon>
        <taxon>Helotiales</taxon>
        <taxon>Hyphodiscaceae</taxon>
        <taxon>Hyphodiscus</taxon>
    </lineage>
</organism>
<evidence type="ECO:0000256" key="4">
    <source>
        <dbReference type="PROSITE-ProRule" id="PRU00236"/>
    </source>
</evidence>
<protein>
    <submittedName>
        <fullName evidence="7">NAD-dependent deacetylase hst4</fullName>
    </submittedName>
</protein>
<dbReference type="InterPro" id="IPR029035">
    <property type="entry name" value="DHS-like_NAD/FAD-binding_dom"/>
</dbReference>
<sequence>MNRSTSPPSSPLSMASRSPSLPADYPLSPPSSRSSDSGLSKKRGAPETTPDCDAHPAKKQNVQKPKELKTEHLNLRTLNENHDEVFHSIELRKLEKLIQVLRSKRKIVVIAGAGISVSAGIPDFRSSQGLFNTLRTQHKLKASGKHLFDASVYRNDSSTSSFHAMVRELSHLTQNATPTLFHHMLATLAEEGRLLRLYSQNVDGIDTALPPLTTTVPLNKKGPWPKTIQLHGGLEKMVCSKCGHLEDFEGALFEGPEPPPCTECETMDIVRAAGGLRSHGVGRLRPRMVLYNEYNPDEEAIGACSAADLRSRPDAVIVVGTSLKVPGIRRLAKELCAVTRGRRDGFTAWINHDPEPVGIDFKDSWDLVVRGECDDVAQHVGLPRWDDKDPGEFTVVTNNEATTKKSQFAVELKQLPIDVVKTQMPTPGASPRPSSPSHMSVVIPSKQSQLPFGFKPVVGKAPKVNKKPGRKPKVVDPKHKITHTFTTSKSAKASVVKSEKLGRSKISPVSSLFPNLSIEKPPMRYVPPTDRRTNSGMHLVEEESTPSPSTPIQENKYFDRHATISPKGGIPSGMENLLT</sequence>
<dbReference type="AlphaFoldDB" id="A0A9P6VL86"/>
<feature type="binding site" evidence="4">
    <location>
        <position position="239"/>
    </location>
    <ligand>
        <name>Zn(2+)</name>
        <dbReference type="ChEBI" id="CHEBI:29105"/>
    </ligand>
</feature>
<dbReference type="Gene3D" id="3.40.50.1220">
    <property type="entry name" value="TPP-binding domain"/>
    <property type="match status" value="1"/>
</dbReference>